<keyword evidence="2" id="KW-1185">Reference proteome</keyword>
<dbReference type="Gene3D" id="1.10.533.10">
    <property type="entry name" value="Death Domain, Fas"/>
    <property type="match status" value="1"/>
</dbReference>
<protein>
    <submittedName>
        <fullName evidence="1">Uncharacterized protein</fullName>
    </submittedName>
</protein>
<accession>A0A6J8BCZ1</accession>
<evidence type="ECO:0000313" key="2">
    <source>
        <dbReference type="Proteomes" id="UP000507470"/>
    </source>
</evidence>
<dbReference type="InterPro" id="IPR011029">
    <property type="entry name" value="DEATH-like_dom_sf"/>
</dbReference>
<evidence type="ECO:0000313" key="1">
    <source>
        <dbReference type="EMBL" id="CAC5381795.1"/>
    </source>
</evidence>
<reference evidence="1 2" key="1">
    <citation type="submission" date="2020-06" db="EMBL/GenBank/DDBJ databases">
        <authorList>
            <person name="Li R."/>
            <person name="Bekaert M."/>
        </authorList>
    </citation>
    <scope>NUCLEOTIDE SEQUENCE [LARGE SCALE GENOMIC DNA]</scope>
    <source>
        <strain evidence="2">wild</strain>
    </source>
</reference>
<name>A0A6J8BCZ1_MYTCO</name>
<dbReference type="EMBL" id="CACVKT020003120">
    <property type="protein sequence ID" value="CAC5381795.1"/>
    <property type="molecule type" value="Genomic_DNA"/>
</dbReference>
<organism evidence="1 2">
    <name type="scientific">Mytilus coruscus</name>
    <name type="common">Sea mussel</name>
    <dbReference type="NCBI Taxonomy" id="42192"/>
    <lineage>
        <taxon>Eukaryota</taxon>
        <taxon>Metazoa</taxon>
        <taxon>Spiralia</taxon>
        <taxon>Lophotrochozoa</taxon>
        <taxon>Mollusca</taxon>
        <taxon>Bivalvia</taxon>
        <taxon>Autobranchia</taxon>
        <taxon>Pteriomorphia</taxon>
        <taxon>Mytilida</taxon>
        <taxon>Mytiloidea</taxon>
        <taxon>Mytilidae</taxon>
        <taxon>Mytilinae</taxon>
        <taxon>Mytilus</taxon>
    </lineage>
</organism>
<sequence length="288" mass="32983">MHKFNRRRLDLEMYDFGWVVDKNVQKNQSVNQETLNRCSRWVVNNLNPDENALQLNDVFDSDFVEDLKTKETDGDKNRLILRHLHDSGADSDFDKFIVGFKPSKPNVANRINSVKNQVRLSRKTKDTDAEDNFASDFDPDFEKKEGTICVVSKLTGKSWKVVPIEASEEHPKANPKLPSGNDNYQYSEHLVVVSKTEQGEDSNNHGYLKYNVHPGRLSLPRSWSLVVNVQKPLDEIIGNFPYTLDVPVKALAKFIAWQLSLANFNSTKWVKLGGYPTDCDSHLYHQIC</sequence>
<dbReference type="Proteomes" id="UP000507470">
    <property type="component" value="Unassembled WGS sequence"/>
</dbReference>
<proteinExistence type="predicted"/>
<dbReference type="AlphaFoldDB" id="A0A6J8BCZ1"/>
<gene>
    <name evidence="1" type="ORF">MCOR_17663</name>
</gene>
<dbReference type="OrthoDB" id="6085938at2759"/>